<comment type="caution">
    <text evidence="2">The sequence shown here is derived from an EMBL/GenBank/DDBJ whole genome shotgun (WGS) entry which is preliminary data.</text>
</comment>
<evidence type="ECO:0000256" key="1">
    <source>
        <dbReference type="SAM" id="MobiDB-lite"/>
    </source>
</evidence>
<dbReference type="EMBL" id="AWUE01005799">
    <property type="protein sequence ID" value="OMP12856.1"/>
    <property type="molecule type" value="Genomic_DNA"/>
</dbReference>
<accession>A0A1R3L0I1</accession>
<keyword evidence="3" id="KW-1185">Reference proteome</keyword>
<dbReference type="OrthoDB" id="10456976at2759"/>
<name>A0A1R3L0I1_9ROSI</name>
<dbReference type="Proteomes" id="UP000187203">
    <property type="component" value="Unassembled WGS sequence"/>
</dbReference>
<protein>
    <submittedName>
        <fullName evidence="2">Uncharacterized protein</fullName>
    </submittedName>
</protein>
<gene>
    <name evidence="2" type="ORF">COLO4_02675</name>
</gene>
<dbReference type="AlphaFoldDB" id="A0A1R3L0I1"/>
<feature type="region of interest" description="Disordered" evidence="1">
    <location>
        <begin position="262"/>
        <end position="295"/>
    </location>
</feature>
<reference evidence="3" key="1">
    <citation type="submission" date="2013-09" db="EMBL/GenBank/DDBJ databases">
        <title>Corchorus olitorius genome sequencing.</title>
        <authorList>
            <person name="Alam M."/>
            <person name="Haque M.S."/>
            <person name="Islam M.S."/>
            <person name="Emdad E.M."/>
            <person name="Islam M.M."/>
            <person name="Ahmed B."/>
            <person name="Halim A."/>
            <person name="Hossen Q.M.M."/>
            <person name="Hossain M.Z."/>
            <person name="Ahmed R."/>
            <person name="Khan M.M."/>
            <person name="Islam R."/>
            <person name="Rashid M.M."/>
            <person name="Khan S.A."/>
            <person name="Rahman M.S."/>
            <person name="Alam M."/>
            <person name="Yahiya A.S."/>
            <person name="Khan M.S."/>
            <person name="Azam M.S."/>
            <person name="Haque T."/>
            <person name="Lashkar M.Z.H."/>
            <person name="Akhand A.I."/>
            <person name="Morshed G."/>
            <person name="Roy S."/>
            <person name="Uddin K.S."/>
            <person name="Rabeya T."/>
            <person name="Hossain A.S."/>
            <person name="Chowdhury A."/>
            <person name="Snigdha A.R."/>
            <person name="Mortoza M.S."/>
            <person name="Matin S.A."/>
            <person name="Hoque S.M.E."/>
            <person name="Islam M.K."/>
            <person name="Roy D.K."/>
            <person name="Haider R."/>
            <person name="Moosa M.M."/>
            <person name="Elias S.M."/>
            <person name="Hasan A.M."/>
            <person name="Jahan S."/>
            <person name="Shafiuddin M."/>
            <person name="Mahmood N."/>
            <person name="Shommy N.S."/>
        </authorList>
    </citation>
    <scope>NUCLEOTIDE SEQUENCE [LARGE SCALE GENOMIC DNA]</scope>
    <source>
        <strain evidence="3">cv. O-4</strain>
    </source>
</reference>
<organism evidence="2 3">
    <name type="scientific">Corchorus olitorius</name>
    <dbReference type="NCBI Taxonomy" id="93759"/>
    <lineage>
        <taxon>Eukaryota</taxon>
        <taxon>Viridiplantae</taxon>
        <taxon>Streptophyta</taxon>
        <taxon>Embryophyta</taxon>
        <taxon>Tracheophyta</taxon>
        <taxon>Spermatophyta</taxon>
        <taxon>Magnoliopsida</taxon>
        <taxon>eudicotyledons</taxon>
        <taxon>Gunneridae</taxon>
        <taxon>Pentapetalae</taxon>
        <taxon>rosids</taxon>
        <taxon>malvids</taxon>
        <taxon>Malvales</taxon>
        <taxon>Malvaceae</taxon>
        <taxon>Grewioideae</taxon>
        <taxon>Apeibeae</taxon>
        <taxon>Corchorus</taxon>
    </lineage>
</organism>
<proteinExistence type="predicted"/>
<evidence type="ECO:0000313" key="2">
    <source>
        <dbReference type="EMBL" id="OMP12856.1"/>
    </source>
</evidence>
<sequence>MEHSDLVKSTLDRSQREIVEIIGRETTIAKHGAIEPIADRHLDIFDALLAAYILRVDYAKVIEPGERCLPGFTPRRNVRFDNGIPEPPQSIDQVGVGTLARVRTGDPEQIVRGEADGSRRRATPVEEIRHDARDVEQDLLVVDRRDPVFPRRHLNAHAFGLKRHGGLSSVNRLPCISMGRAIGGLLEGGDDKHWRPVATPDPHSPGLSCGKARALEPLSADLRPICRLDPVQGTSADWNADQIRFAFGPAALIRALPHESAGQCGPASGGKAHVSQAPRTVMRTKTRTKAGRASM</sequence>
<feature type="compositionally biased region" description="Basic residues" evidence="1">
    <location>
        <begin position="282"/>
        <end position="295"/>
    </location>
</feature>
<evidence type="ECO:0000313" key="3">
    <source>
        <dbReference type="Proteomes" id="UP000187203"/>
    </source>
</evidence>